<comment type="subcellular location">
    <subcellularLocation>
        <location evidence="1 7">Nucleus</location>
        <location evidence="1 7">Nucleolus</location>
    </subcellularLocation>
</comment>
<dbReference type="GO" id="GO:0005525">
    <property type="term" value="F:GTP binding"/>
    <property type="evidence" value="ECO:0007669"/>
    <property type="project" value="UniProtKB-KW"/>
</dbReference>
<comment type="function">
    <text evidence="5">GTPase that associates with pre-60S ribosomal subunits in the nucleolus and is required for their nuclear export and maturation. May promote cell proliferation possibly by increasing p53/TP53 protein levels, and consequently those of its downstream product CDKN1A/p21, and decreasing RPL23A protein levels.</text>
</comment>
<reference evidence="10 11" key="1">
    <citation type="submission" date="2024-02" db="EMBL/GenBank/DDBJ databases">
        <title>Chromosome-scale genome assembly of the rough periwinkle Littorina saxatilis.</title>
        <authorList>
            <person name="De Jode A."/>
            <person name="Faria R."/>
            <person name="Formenti G."/>
            <person name="Sims Y."/>
            <person name="Smith T.P."/>
            <person name="Tracey A."/>
            <person name="Wood J.M.D."/>
            <person name="Zagrodzka Z.B."/>
            <person name="Johannesson K."/>
            <person name="Butlin R.K."/>
            <person name="Leder E.H."/>
        </authorList>
    </citation>
    <scope>NUCLEOTIDE SEQUENCE [LARGE SCALE GENOMIC DNA]</scope>
    <source>
        <strain evidence="10">Snail1</strain>
        <tissue evidence="10">Muscle</tissue>
    </source>
</reference>
<dbReference type="InterPro" id="IPR024929">
    <property type="entry name" value="GNL2_CP_dom"/>
</dbReference>
<comment type="similarity">
    <text evidence="7">Belongs to the TRAFAC class YlqF/YawG GTPase family. NOG2 subfamily.</text>
</comment>
<dbReference type="FunFam" id="1.10.1580.10:FF:000001">
    <property type="entry name" value="Nucleolar GTP-binding protein 2"/>
    <property type="match status" value="1"/>
</dbReference>
<evidence type="ECO:0000259" key="9">
    <source>
        <dbReference type="PROSITE" id="PS51721"/>
    </source>
</evidence>
<sequence length="868" mass="97791">MVKTRKLKTGPKDRINKAGHSMNPDRLKTKGTGNNMRDKSTIKRLQMYRGGKPVRNTSGEIIKAAVFQSKLPSGTQARVEPNRRWFGNTRTIKQSALQEFQEEMKKVKNDPYKVVMRQTKQPVTLLNVVSKNVRGHILDTMSYSKCFGKKATRKRPKLPYASIEEMMEHVQTAHDKYDETKDSNIIKDDQGVRDEEPELIFRAGQSKRIWNELYKVIDSSDVLIEVLDARDPMGTRCYQVEKYLKKEKPHKHLIMVLNKVDLVPAWATQKWVAILSSEHPTMAFHASITNPFGKGALINLLRQFKNLHLDKKQISVGLIGYPNVGKSSIINALKSKKVCKVAPLAGETKVWQYVTLMKRIYLVDCPGVVYPHGATPTDCVLKAVVRIENIKDPQDYIGAMLERVKEDYIRKAYNITTWESPEDFLEQVSKRLGKLLKGGEPDINTTARMILNDFQRGKIPYFARPPETPLDQIKLAKPPPSVTVVQNYTSIRVHPKFEHEDDKSVEPIPEGIEAVDDDEEKENDDSDDEEEVDDENEDGVKADGDAEENLSSDDDDDDSSDDDDDDEDEEETAENGDENGLTPAESKGDGSSDKTSAPTQKKKKSKSVSFMPLEPAAEGEESKRSKKRRARNKGSNSSLASHAFLAPTRMKLDKLMREGQRIEKRLELIKAKQQKKKEVKQGKDSLPEKNGTRKQRTLTKKQRLSDTKKEPLVSKSAKPVVSVPKKTFAVQPDESAVTVVSSEEVSEVKTKKPVVSASGKWNVSAQKSAPVRGSVVQHTGVNPLFAVDNTDNVTTVELVSPTPSAATLASSTAAAARKKAQKRQMKEEEEEDTPRLNSKMKRRLEREGRQRKIGKHFYSEVNVKNRKR</sequence>
<evidence type="ECO:0000256" key="2">
    <source>
        <dbReference type="ARBA" id="ARBA00022741"/>
    </source>
</evidence>
<evidence type="ECO:0000313" key="10">
    <source>
        <dbReference type="EMBL" id="KAK7098338.1"/>
    </source>
</evidence>
<dbReference type="PROSITE" id="PS51721">
    <property type="entry name" value="G_CP"/>
    <property type="match status" value="1"/>
</dbReference>
<feature type="compositionally biased region" description="Basic and acidic residues" evidence="8">
    <location>
        <begin position="703"/>
        <end position="712"/>
    </location>
</feature>
<dbReference type="PANTHER" id="PTHR11089">
    <property type="entry name" value="GTP-BINDING PROTEIN-RELATED"/>
    <property type="match status" value="1"/>
</dbReference>
<evidence type="ECO:0000256" key="8">
    <source>
        <dbReference type="SAM" id="MobiDB-lite"/>
    </source>
</evidence>
<dbReference type="AlphaFoldDB" id="A0AAN9B3U1"/>
<dbReference type="Gene3D" id="3.40.50.300">
    <property type="entry name" value="P-loop containing nucleotide triphosphate hydrolases"/>
    <property type="match status" value="1"/>
</dbReference>
<accession>A0AAN9B3U1</accession>
<dbReference type="InterPro" id="IPR050755">
    <property type="entry name" value="TRAFAC_YlqF/YawG_RiboMat"/>
</dbReference>
<keyword evidence="3 7" id="KW-0342">GTP-binding</keyword>
<comment type="caution">
    <text evidence="10">The sequence shown here is derived from an EMBL/GenBank/DDBJ whole genome shotgun (WGS) entry which is preliminary data.</text>
</comment>
<comment type="subunit">
    <text evidence="6">Interacts with LYAR and RPL23A. Interacts with the nuclear importin-beta receptor and, at a lower extent, with importin-alpha.</text>
</comment>
<feature type="compositionally biased region" description="Basic and acidic residues" evidence="8">
    <location>
        <begin position="679"/>
        <end position="691"/>
    </location>
</feature>
<evidence type="ECO:0000256" key="5">
    <source>
        <dbReference type="ARBA" id="ARBA00054763"/>
    </source>
</evidence>
<protein>
    <recommendedName>
        <fullName evidence="7">Nucleolar GTP-binding protein 2</fullName>
    </recommendedName>
</protein>
<dbReference type="Gene3D" id="1.10.1580.10">
    <property type="match status" value="1"/>
</dbReference>
<dbReference type="InterPro" id="IPR006073">
    <property type="entry name" value="GTP-bd"/>
</dbReference>
<evidence type="ECO:0000256" key="3">
    <source>
        <dbReference type="ARBA" id="ARBA00023134"/>
    </source>
</evidence>
<evidence type="ECO:0000256" key="4">
    <source>
        <dbReference type="ARBA" id="ARBA00023242"/>
    </source>
</evidence>
<feature type="region of interest" description="Disordered" evidence="8">
    <location>
        <begin position="807"/>
        <end position="868"/>
    </location>
</feature>
<dbReference type="InterPro" id="IPR027417">
    <property type="entry name" value="P-loop_NTPase"/>
</dbReference>
<keyword evidence="4 7" id="KW-0539">Nucleus</keyword>
<dbReference type="CDD" id="cd01858">
    <property type="entry name" value="NGP_1"/>
    <property type="match status" value="1"/>
</dbReference>
<evidence type="ECO:0000313" key="11">
    <source>
        <dbReference type="Proteomes" id="UP001374579"/>
    </source>
</evidence>
<dbReference type="EMBL" id="JBAMIC010000012">
    <property type="protein sequence ID" value="KAK7098338.1"/>
    <property type="molecule type" value="Genomic_DNA"/>
</dbReference>
<feature type="compositionally biased region" description="Acidic residues" evidence="8">
    <location>
        <begin position="545"/>
        <end position="577"/>
    </location>
</feature>
<gene>
    <name evidence="10" type="ORF">V1264_002662</name>
</gene>
<dbReference type="InterPro" id="IPR030378">
    <property type="entry name" value="G_CP_dom"/>
</dbReference>
<feature type="region of interest" description="Disordered" evidence="8">
    <location>
        <begin position="748"/>
        <end position="773"/>
    </location>
</feature>
<dbReference type="Pfam" id="PF01926">
    <property type="entry name" value="MMR_HSR1"/>
    <property type="match status" value="1"/>
</dbReference>
<feature type="compositionally biased region" description="Acidic residues" evidence="8">
    <location>
        <begin position="513"/>
        <end position="537"/>
    </location>
</feature>
<feature type="region of interest" description="Disordered" evidence="8">
    <location>
        <begin position="1"/>
        <end position="37"/>
    </location>
</feature>
<proteinExistence type="inferred from homology"/>
<keyword evidence="11" id="KW-1185">Reference proteome</keyword>
<dbReference type="InterPro" id="IPR012971">
    <property type="entry name" value="NOG2_N_dom"/>
</dbReference>
<feature type="compositionally biased region" description="Basic residues" evidence="8">
    <location>
        <begin position="692"/>
        <end position="702"/>
    </location>
</feature>
<dbReference type="GO" id="GO:0005730">
    <property type="term" value="C:nucleolus"/>
    <property type="evidence" value="ECO:0007669"/>
    <property type="project" value="UniProtKB-SubCell"/>
</dbReference>
<dbReference type="SUPFAM" id="SSF52540">
    <property type="entry name" value="P-loop containing nucleoside triphosphate hydrolases"/>
    <property type="match status" value="1"/>
</dbReference>
<dbReference type="PANTHER" id="PTHR11089:SF9">
    <property type="entry name" value="NUCLEOLAR GTP-BINDING PROTEIN 2"/>
    <property type="match status" value="1"/>
</dbReference>
<feature type="compositionally biased region" description="Basic and acidic residues" evidence="8">
    <location>
        <begin position="495"/>
        <end position="505"/>
    </location>
</feature>
<dbReference type="Proteomes" id="UP001374579">
    <property type="component" value="Unassembled WGS sequence"/>
</dbReference>
<evidence type="ECO:0000256" key="6">
    <source>
        <dbReference type="ARBA" id="ARBA00065814"/>
    </source>
</evidence>
<feature type="domain" description="CP-type G" evidence="9">
    <location>
        <begin position="210"/>
        <end position="371"/>
    </location>
</feature>
<feature type="region of interest" description="Disordered" evidence="8">
    <location>
        <begin position="495"/>
        <end position="720"/>
    </location>
</feature>
<dbReference type="FunFam" id="3.40.50.300:FF:000559">
    <property type="entry name" value="Nuclear/nucleolar GTPase 2"/>
    <property type="match status" value="1"/>
</dbReference>
<keyword evidence="2 7" id="KW-0547">Nucleotide-binding</keyword>
<feature type="compositionally biased region" description="Basic and acidic residues" evidence="8">
    <location>
        <begin position="650"/>
        <end position="670"/>
    </location>
</feature>
<name>A0AAN9B3U1_9CAEN</name>
<evidence type="ECO:0000256" key="7">
    <source>
        <dbReference type="RuleBase" id="RU364023"/>
    </source>
</evidence>
<evidence type="ECO:0000256" key="1">
    <source>
        <dbReference type="ARBA" id="ARBA00004604"/>
    </source>
</evidence>
<dbReference type="Pfam" id="PF08153">
    <property type="entry name" value="NGP1NT"/>
    <property type="match status" value="1"/>
</dbReference>
<organism evidence="10 11">
    <name type="scientific">Littorina saxatilis</name>
    <dbReference type="NCBI Taxonomy" id="31220"/>
    <lineage>
        <taxon>Eukaryota</taxon>
        <taxon>Metazoa</taxon>
        <taxon>Spiralia</taxon>
        <taxon>Lophotrochozoa</taxon>
        <taxon>Mollusca</taxon>
        <taxon>Gastropoda</taxon>
        <taxon>Caenogastropoda</taxon>
        <taxon>Littorinimorpha</taxon>
        <taxon>Littorinoidea</taxon>
        <taxon>Littorinidae</taxon>
        <taxon>Littorina</taxon>
    </lineage>
</organism>
<dbReference type="InterPro" id="IPR023179">
    <property type="entry name" value="GTP-bd_ortho_bundle_sf"/>
</dbReference>